<feature type="signal peptide" evidence="9">
    <location>
        <begin position="1"/>
        <end position="28"/>
    </location>
</feature>
<dbReference type="EC" id="3.2.1.14" evidence="2"/>
<reference evidence="12" key="4">
    <citation type="submission" date="2022-09" db="EMBL/GenBank/DDBJ databases">
        <title>Rouxiella aceris sp. nov., isolated from tree sap and emended description of the genus Rhouxiella.</title>
        <authorList>
            <person name="Kim I.S."/>
        </authorList>
    </citation>
    <scope>NUCLEOTIDE SEQUENCE</scope>
    <source>
        <strain evidence="12">SAP-2</strain>
    </source>
</reference>
<dbReference type="InterPro" id="IPR003961">
    <property type="entry name" value="FN3_dom"/>
</dbReference>
<accession>A0AA40X5N3</accession>
<dbReference type="GO" id="GO:0008061">
    <property type="term" value="F:chitin binding"/>
    <property type="evidence" value="ECO:0007669"/>
    <property type="project" value="InterPro"/>
</dbReference>
<dbReference type="InterPro" id="IPR001579">
    <property type="entry name" value="Glyco_hydro_18_chit_AS"/>
</dbReference>
<dbReference type="PROSITE" id="PS01095">
    <property type="entry name" value="GH18_1"/>
    <property type="match status" value="1"/>
</dbReference>
<evidence type="ECO:0000256" key="8">
    <source>
        <dbReference type="RuleBase" id="RU000489"/>
    </source>
</evidence>
<dbReference type="Pfam" id="PF00041">
    <property type="entry name" value="fn3"/>
    <property type="match status" value="2"/>
</dbReference>
<reference evidence="13 14" key="2">
    <citation type="journal article" date="2017" name="Int. J. Syst. Evol. Microbiol.">
        <title>Rouxiella badensis sp. nov. and Rouxiella silvae sp. nov. isolated from peat bog soil in Germany and emendation of the genus description.</title>
        <authorList>
            <person name="Le Fleche-Mateos A."/>
            <person name="Kugler J.H."/>
            <person name="Hansen S.H."/>
            <person name="Syldatk C."/>
            <person name="Hausmann R."/>
            <person name="Lomprez F."/>
            <person name="Vandenbogaert M."/>
            <person name="Manuguerra J.C."/>
            <person name="Grimont P.A."/>
        </authorList>
    </citation>
    <scope>NUCLEOTIDE SEQUENCE [LARGE SCALE GENOMIC DNA]</scope>
    <source>
        <strain evidence="13 14">213</strain>
    </source>
</reference>
<dbReference type="GO" id="GO:0008843">
    <property type="term" value="F:endochitinase activity"/>
    <property type="evidence" value="ECO:0007669"/>
    <property type="project" value="UniProtKB-EC"/>
</dbReference>
<dbReference type="PROSITE" id="PS51910">
    <property type="entry name" value="GH18_2"/>
    <property type="match status" value="1"/>
</dbReference>
<dbReference type="GO" id="GO:0000272">
    <property type="term" value="P:polysaccharide catabolic process"/>
    <property type="evidence" value="ECO:0007669"/>
    <property type="project" value="UniProtKB-KW"/>
</dbReference>
<keyword evidence="7" id="KW-0624">Polysaccharide degradation</keyword>
<evidence type="ECO:0000313" key="13">
    <source>
        <dbReference type="EMBL" id="ORJ22011.1"/>
    </source>
</evidence>
<feature type="domain" description="Fibronectin type-III" evidence="10">
    <location>
        <begin position="375"/>
        <end position="464"/>
    </location>
</feature>
<keyword evidence="6 8" id="KW-0326">Glycosidase</keyword>
<dbReference type="InterPro" id="IPR017853">
    <property type="entry name" value="GH"/>
</dbReference>
<proteinExistence type="inferred from homology"/>
<dbReference type="CDD" id="cd00063">
    <property type="entry name" value="FN3"/>
    <property type="match status" value="2"/>
</dbReference>
<evidence type="ECO:0000313" key="12">
    <source>
        <dbReference type="EMBL" id="MBF6638934.1"/>
    </source>
</evidence>
<dbReference type="InterPro" id="IPR011583">
    <property type="entry name" value="Chitinase_II/V-like_cat"/>
</dbReference>
<dbReference type="PANTHER" id="PTHR45708:SF49">
    <property type="entry name" value="ENDOCHITINASE"/>
    <property type="match status" value="1"/>
</dbReference>
<dbReference type="InterPro" id="IPR050542">
    <property type="entry name" value="Glycosyl_Hydrlase18_Chitinase"/>
</dbReference>
<comment type="caution">
    <text evidence="12">The sequence shown here is derived from an EMBL/GenBank/DDBJ whole genome shotgun (WGS) entry which is preliminary data.</text>
</comment>
<evidence type="ECO:0000313" key="15">
    <source>
        <dbReference type="Proteomes" id="UP000705283"/>
    </source>
</evidence>
<organism evidence="12 15">
    <name type="scientific">Rouxiella silvae</name>
    <dbReference type="NCBI Taxonomy" id="1646373"/>
    <lineage>
        <taxon>Bacteria</taxon>
        <taxon>Pseudomonadati</taxon>
        <taxon>Pseudomonadota</taxon>
        <taxon>Gammaproteobacteria</taxon>
        <taxon>Enterobacterales</taxon>
        <taxon>Yersiniaceae</taxon>
        <taxon>Rouxiella</taxon>
    </lineage>
</organism>
<evidence type="ECO:0000256" key="4">
    <source>
        <dbReference type="ARBA" id="ARBA00022801"/>
    </source>
</evidence>
<dbReference type="AlphaFoldDB" id="A0AA40X5N3"/>
<dbReference type="RefSeq" id="WP_084982657.1">
    <property type="nucleotide sequence ID" value="NZ_CBCSCF010000005.1"/>
</dbReference>
<keyword evidence="5" id="KW-0119">Carbohydrate metabolism</keyword>
<feature type="domain" description="GH18" evidence="11">
    <location>
        <begin position="43"/>
        <end position="351"/>
    </location>
</feature>
<dbReference type="SUPFAM" id="SSF49265">
    <property type="entry name" value="Fibronectin type III"/>
    <property type="match status" value="1"/>
</dbReference>
<evidence type="ECO:0000313" key="14">
    <source>
        <dbReference type="Proteomes" id="UP000192722"/>
    </source>
</evidence>
<dbReference type="FunFam" id="2.60.40.10:FF:001114">
    <property type="entry name" value="Chitinase A1"/>
    <property type="match status" value="1"/>
</dbReference>
<evidence type="ECO:0000259" key="10">
    <source>
        <dbReference type="PROSITE" id="PS50853"/>
    </source>
</evidence>
<evidence type="ECO:0000256" key="3">
    <source>
        <dbReference type="ARBA" id="ARBA00022729"/>
    </source>
</evidence>
<dbReference type="EMBL" id="MRWD01000012">
    <property type="protein sequence ID" value="ORJ22011.1"/>
    <property type="molecule type" value="Genomic_DNA"/>
</dbReference>
<feature type="domain" description="Fibronectin type-III" evidence="10">
    <location>
        <begin position="474"/>
        <end position="559"/>
    </location>
</feature>
<keyword evidence="14" id="KW-1185">Reference proteome</keyword>
<keyword evidence="4 8" id="KW-0378">Hydrolase</keyword>
<dbReference type="Proteomes" id="UP000705283">
    <property type="component" value="Unassembled WGS sequence"/>
</dbReference>
<evidence type="ECO:0000256" key="6">
    <source>
        <dbReference type="ARBA" id="ARBA00023295"/>
    </source>
</evidence>
<name>A0AA40X5N3_9GAMM</name>
<dbReference type="PROSITE" id="PS50853">
    <property type="entry name" value="FN3"/>
    <property type="match status" value="2"/>
</dbReference>
<evidence type="ECO:0000256" key="1">
    <source>
        <dbReference type="ARBA" id="ARBA00009121"/>
    </source>
</evidence>
<dbReference type="Gene3D" id="2.60.40.10">
    <property type="entry name" value="Immunoglobulins"/>
    <property type="match status" value="2"/>
</dbReference>
<evidence type="ECO:0000256" key="5">
    <source>
        <dbReference type="ARBA" id="ARBA00023277"/>
    </source>
</evidence>
<dbReference type="InterPro" id="IPR001223">
    <property type="entry name" value="Glyco_hydro18_cat"/>
</dbReference>
<protein>
    <recommendedName>
        <fullName evidence="2">chitinase</fullName>
        <ecNumber evidence="2">3.2.1.14</ecNumber>
    </recommendedName>
</protein>
<evidence type="ECO:0000256" key="7">
    <source>
        <dbReference type="ARBA" id="ARBA00023326"/>
    </source>
</evidence>
<gene>
    <name evidence="13" type="ORF">BS639_06835</name>
    <name evidence="12" type="ORF">ITX54_19935</name>
</gene>
<evidence type="ECO:0000256" key="9">
    <source>
        <dbReference type="SAM" id="SignalP"/>
    </source>
</evidence>
<dbReference type="Proteomes" id="UP000192722">
    <property type="component" value="Unassembled WGS sequence"/>
</dbReference>
<dbReference type="InterPro" id="IPR013783">
    <property type="entry name" value="Ig-like_fold"/>
</dbReference>
<evidence type="ECO:0000256" key="2">
    <source>
        <dbReference type="ARBA" id="ARBA00012729"/>
    </source>
</evidence>
<reference evidence="12" key="3">
    <citation type="submission" date="2020-11" db="EMBL/GenBank/DDBJ databases">
        <authorList>
            <person name="Lee S.D."/>
        </authorList>
    </citation>
    <scope>NUCLEOTIDE SEQUENCE</scope>
    <source>
        <strain evidence="12">SAP-2</strain>
    </source>
</reference>
<dbReference type="SMART" id="SM00636">
    <property type="entry name" value="Glyco_18"/>
    <property type="match status" value="1"/>
</dbReference>
<sequence>MKKIMRKSKLAASIALCGLISFSSVAFATTDYADTMPSIEGKKLMVGYWHNWDQGFSGDFARGYPKKMNLKETPKEFNVVMVSFMKSADGKSMPTFVPFYGTAQSFRAEVSELNQRGQAVLLSLGGAEAHIEMHAANGDTQKFADQIIDLVDTYGFDGLDIDLEQTAIKKADNETVIPAALKIVRKHYEQQNKHFIISMAPEIPYLTTANPQYAGYINSLEGFYDFIAPQYYNQGAFGIGFQPEDPQKDGWWIIYTQDNDSKKYEFLYHFSKELIANTHGLSAVKIPSNKLVIGLPSNTSAAGSGFVKTPEDVYRVFKDLEKEGMPLRGLMTWSVNWDEGKNVTHVPFNGQFRKAYEKLIYGDNSIVTPDKDTTAPSIPTHLQGLATASSINLSWSASIDDSAAGVHHYEVYRNNIKITDVAHNQYSDKNLKENVEYHYTITAVDAANNKSAASDELMIKTEKAPANDTLAPSIPTHLVGTQITDRSLVLKWNASTDNVKVTGYEIFRDGKKINKSTATSFEDSNLAPDTRYRYQVGATDASGNKSALSDALQIVTKDKSEDIGGSHPAYKAGSDYKDGDIVTATDGNAYQCKPWPYTPWCKGAATAYAPATGSAWEQAWTKVTK</sequence>
<dbReference type="SUPFAM" id="SSF51445">
    <property type="entry name" value="(Trans)glycosidases"/>
    <property type="match status" value="1"/>
</dbReference>
<dbReference type="Pfam" id="PF00704">
    <property type="entry name" value="Glyco_hydro_18"/>
    <property type="match status" value="1"/>
</dbReference>
<feature type="chain" id="PRO_5041329573" description="chitinase" evidence="9">
    <location>
        <begin position="29"/>
        <end position="625"/>
    </location>
</feature>
<dbReference type="SMART" id="SM00060">
    <property type="entry name" value="FN3"/>
    <property type="match status" value="2"/>
</dbReference>
<keyword evidence="3 9" id="KW-0732">Signal</keyword>
<dbReference type="InterPro" id="IPR036116">
    <property type="entry name" value="FN3_sf"/>
</dbReference>
<dbReference type="PANTHER" id="PTHR45708">
    <property type="entry name" value="ENDOCHITINASE"/>
    <property type="match status" value="1"/>
</dbReference>
<reference evidence="13" key="1">
    <citation type="submission" date="2016-12" db="EMBL/GenBank/DDBJ databases">
        <authorList>
            <person name="Le Fleche-Mateos A."/>
        </authorList>
    </citation>
    <scope>NUCLEOTIDE SEQUENCE</scope>
    <source>
        <strain evidence="13">213</strain>
    </source>
</reference>
<comment type="similarity">
    <text evidence="1">Belongs to the glycosyl hydrolase 18 family. Chitinase class II subfamily.</text>
</comment>
<evidence type="ECO:0000259" key="11">
    <source>
        <dbReference type="PROSITE" id="PS51910"/>
    </source>
</evidence>
<dbReference type="EMBL" id="JADMKS010000009">
    <property type="protein sequence ID" value="MBF6638934.1"/>
    <property type="molecule type" value="Genomic_DNA"/>
</dbReference>
<dbReference type="Gene3D" id="3.20.20.80">
    <property type="entry name" value="Glycosidases"/>
    <property type="match status" value="1"/>
</dbReference>